<evidence type="ECO:0000256" key="1">
    <source>
        <dbReference type="ARBA" id="ARBA00008635"/>
    </source>
</evidence>
<evidence type="ECO:0000256" key="3">
    <source>
        <dbReference type="PIRSR" id="PIRSR607837-1"/>
    </source>
</evidence>
<accession>A0A809SCE3</accession>
<dbReference type="InterPro" id="IPR034660">
    <property type="entry name" value="DinB/YfiT-like"/>
</dbReference>
<organism evidence="4 5">
    <name type="scientific">Candidatus Desulfobacillus denitrificans</name>
    <dbReference type="NCBI Taxonomy" id="2608985"/>
    <lineage>
        <taxon>Bacteria</taxon>
        <taxon>Pseudomonadati</taxon>
        <taxon>Pseudomonadota</taxon>
        <taxon>Betaproteobacteria</taxon>
        <taxon>Candidatus Desulfobacillus</taxon>
    </lineage>
</organism>
<dbReference type="Gene3D" id="1.20.120.450">
    <property type="entry name" value="dinb family like domain"/>
    <property type="match status" value="1"/>
</dbReference>
<proteinExistence type="inferred from homology"/>
<evidence type="ECO:0000256" key="2">
    <source>
        <dbReference type="ARBA" id="ARBA00022723"/>
    </source>
</evidence>
<dbReference type="AlphaFoldDB" id="A0A809SCE3"/>
<dbReference type="GO" id="GO:0046872">
    <property type="term" value="F:metal ion binding"/>
    <property type="evidence" value="ECO:0007669"/>
    <property type="project" value="UniProtKB-KW"/>
</dbReference>
<gene>
    <name evidence="4" type="ORF">DSYM_29030</name>
</gene>
<feature type="binding site" evidence="3">
    <location>
        <position position="53"/>
    </location>
    <ligand>
        <name>a divalent metal cation</name>
        <dbReference type="ChEBI" id="CHEBI:60240"/>
    </ligand>
</feature>
<dbReference type="Proteomes" id="UP000662914">
    <property type="component" value="Chromosome"/>
</dbReference>
<keyword evidence="2 3" id="KW-0479">Metal-binding</keyword>
<evidence type="ECO:0000313" key="5">
    <source>
        <dbReference type="Proteomes" id="UP000662914"/>
    </source>
</evidence>
<dbReference type="Pfam" id="PF05163">
    <property type="entry name" value="DinB"/>
    <property type="match status" value="1"/>
</dbReference>
<feature type="binding site" evidence="3">
    <location>
        <position position="136"/>
    </location>
    <ligand>
        <name>a divalent metal cation</name>
        <dbReference type="ChEBI" id="CHEBI:60240"/>
    </ligand>
</feature>
<dbReference type="KEGG" id="ddz:DSYM_29030"/>
<reference evidence="4" key="1">
    <citation type="journal article" name="DNA Res.">
        <title>The physiological potential of anammox bacteria as revealed by their core genome structure.</title>
        <authorList>
            <person name="Okubo T."/>
            <person name="Toyoda A."/>
            <person name="Fukuhara K."/>
            <person name="Uchiyama I."/>
            <person name="Harigaya Y."/>
            <person name="Kuroiwa M."/>
            <person name="Suzuki T."/>
            <person name="Murakami Y."/>
            <person name="Suwa Y."/>
            <person name="Takami H."/>
        </authorList>
    </citation>
    <scope>NUCLEOTIDE SEQUENCE</scope>
    <source>
        <strain evidence="4">317325-3</strain>
    </source>
</reference>
<protein>
    <recommendedName>
        <fullName evidence="6">Damage-inducible protein DinB</fullName>
    </recommendedName>
</protein>
<dbReference type="EMBL" id="AP021857">
    <property type="protein sequence ID" value="BBO22204.1"/>
    <property type="molecule type" value="Genomic_DNA"/>
</dbReference>
<dbReference type="PANTHER" id="PTHR37302">
    <property type="entry name" value="SLR1116 PROTEIN"/>
    <property type="match status" value="1"/>
</dbReference>
<evidence type="ECO:0000313" key="4">
    <source>
        <dbReference type="EMBL" id="BBO22204.1"/>
    </source>
</evidence>
<comment type="similarity">
    <text evidence="1">Belongs to the DinB family.</text>
</comment>
<evidence type="ECO:0008006" key="6">
    <source>
        <dbReference type="Google" id="ProtNLM"/>
    </source>
</evidence>
<dbReference type="InterPro" id="IPR007837">
    <property type="entry name" value="DinB"/>
</dbReference>
<name>A0A809SCE3_9PROT</name>
<dbReference type="SUPFAM" id="SSF109854">
    <property type="entry name" value="DinB/YfiT-like putative metalloenzymes"/>
    <property type="match status" value="1"/>
</dbReference>
<feature type="binding site" evidence="3">
    <location>
        <position position="140"/>
    </location>
    <ligand>
        <name>a divalent metal cation</name>
        <dbReference type="ChEBI" id="CHEBI:60240"/>
    </ligand>
</feature>
<sequence>MGALSWKQFFIYQTDYQHWADEVLFECLDRLDPKALAEPQGLHFSTIHQTMDHILVVAQLWRLRLQGESPILDYKRLHHPDWRELKAALRQEMRGQQHWLETKPDAFFESEIAYRSSEGKERRNWVRDVLTHMMGHMVHHRGQVSAAATRLGAPAPEMDYIYYKRAVDAALAQKR</sequence>
<dbReference type="PANTHER" id="PTHR37302:SF1">
    <property type="entry name" value="PROTEIN DINB"/>
    <property type="match status" value="1"/>
</dbReference>